<protein>
    <submittedName>
        <fullName evidence="5">Scavenger receptor class F member 1-like</fullName>
    </submittedName>
</protein>
<dbReference type="Proteomes" id="UP000694844">
    <property type="component" value="Chromosome 2"/>
</dbReference>
<sequence length="297" mass="32477">MNGIANVHLLSLLAVVLIFGGCSAQDLSRRGDRTFVNVNCLYCEPKTCNNVTGSCERCLMGFYGDKCEQTCPNTCSTCEKSNGRCSKCIDGWFGENCNFECVHCFSCNKESGACETCQPNYWGPQCQNECEYNCHVCRIDTGDCIHCAQGYFGENCARQCGHCRRGFCDQATGSCQFGCNDGFYGESCEKPCPQNCMVCNQTDGECLMCPAKMWGSQCDYTCPLNCDFCHVSTGECLECVEGFHGAKCEEPCGNCIGRVCVKDTGYVSMVVKMAGSAEHVTKSVFKTVPNATQRTNA</sequence>
<evidence type="ECO:0000256" key="1">
    <source>
        <dbReference type="ARBA" id="ARBA00022536"/>
    </source>
</evidence>
<dbReference type="InterPro" id="IPR000742">
    <property type="entry name" value="EGF"/>
</dbReference>
<dbReference type="InterPro" id="IPR042635">
    <property type="entry name" value="MEGF10/SREC1/2-like"/>
</dbReference>
<dbReference type="SMART" id="SM00181">
    <property type="entry name" value="EGF"/>
    <property type="match status" value="6"/>
</dbReference>
<dbReference type="GeneID" id="111120765"/>
<evidence type="ECO:0000313" key="5">
    <source>
        <dbReference type="RefSeq" id="XP_022317432.1"/>
    </source>
</evidence>
<name>A0A8B8CNP5_CRAVI</name>
<evidence type="ECO:0000256" key="2">
    <source>
        <dbReference type="SAM" id="SignalP"/>
    </source>
</evidence>
<evidence type="ECO:0000313" key="4">
    <source>
        <dbReference type="Proteomes" id="UP000694844"/>
    </source>
</evidence>
<feature type="chain" id="PRO_5034959408" evidence="2">
    <location>
        <begin position="25"/>
        <end position="297"/>
    </location>
</feature>
<proteinExistence type="predicted"/>
<organism evidence="4 5">
    <name type="scientific">Crassostrea virginica</name>
    <name type="common">Eastern oyster</name>
    <dbReference type="NCBI Taxonomy" id="6565"/>
    <lineage>
        <taxon>Eukaryota</taxon>
        <taxon>Metazoa</taxon>
        <taxon>Spiralia</taxon>
        <taxon>Lophotrochozoa</taxon>
        <taxon>Mollusca</taxon>
        <taxon>Bivalvia</taxon>
        <taxon>Autobranchia</taxon>
        <taxon>Pteriomorphia</taxon>
        <taxon>Ostreida</taxon>
        <taxon>Ostreoidea</taxon>
        <taxon>Ostreidae</taxon>
        <taxon>Crassostrea</taxon>
    </lineage>
</organism>
<dbReference type="KEGG" id="cvn:111120765"/>
<dbReference type="OrthoDB" id="27819at2759"/>
<dbReference type="RefSeq" id="XP_022317432.1">
    <property type="nucleotide sequence ID" value="XM_022461724.1"/>
</dbReference>
<feature type="domain" description="EGF-like" evidence="3">
    <location>
        <begin position="191"/>
        <end position="219"/>
    </location>
</feature>
<dbReference type="GO" id="GO:0005044">
    <property type="term" value="F:scavenger receptor activity"/>
    <property type="evidence" value="ECO:0007669"/>
    <property type="project" value="InterPro"/>
</dbReference>
<feature type="domain" description="EGF-like" evidence="3">
    <location>
        <begin position="39"/>
        <end position="68"/>
    </location>
</feature>
<reference evidence="5" key="1">
    <citation type="submission" date="2025-08" db="UniProtKB">
        <authorList>
            <consortium name="RefSeq"/>
        </authorList>
    </citation>
    <scope>IDENTIFICATION</scope>
    <source>
        <tissue evidence="5">Whole sample</tissue>
    </source>
</reference>
<feature type="domain" description="EGF-like" evidence="3">
    <location>
        <begin position="70"/>
        <end position="98"/>
    </location>
</feature>
<dbReference type="PANTHER" id="PTHR24043">
    <property type="entry name" value="SCAVENGER RECEPTOR CLASS F"/>
    <property type="match status" value="1"/>
</dbReference>
<accession>A0A8B8CNP5</accession>
<evidence type="ECO:0000259" key="3">
    <source>
        <dbReference type="SMART" id="SM00181"/>
    </source>
</evidence>
<feature type="domain" description="EGF-like" evidence="3">
    <location>
        <begin position="129"/>
        <end position="157"/>
    </location>
</feature>
<keyword evidence="2" id="KW-0732">Signal</keyword>
<keyword evidence="1" id="KW-0245">EGF-like domain</keyword>
<feature type="domain" description="EGF-like" evidence="3">
    <location>
        <begin position="100"/>
        <end position="127"/>
    </location>
</feature>
<keyword evidence="4" id="KW-1185">Reference proteome</keyword>
<gene>
    <name evidence="5" type="primary">LOC111120765</name>
</gene>
<feature type="domain" description="EGF-like" evidence="3">
    <location>
        <begin position="221"/>
        <end position="249"/>
    </location>
</feature>
<dbReference type="AlphaFoldDB" id="A0A8B8CNP5"/>
<feature type="signal peptide" evidence="2">
    <location>
        <begin position="1"/>
        <end position="24"/>
    </location>
</feature>